<evidence type="ECO:0000256" key="6">
    <source>
        <dbReference type="ARBA" id="ARBA00023136"/>
    </source>
</evidence>
<keyword evidence="3" id="KW-0808">Transferase</keyword>
<evidence type="ECO:0000256" key="1">
    <source>
        <dbReference type="ARBA" id="ARBA00004167"/>
    </source>
</evidence>
<evidence type="ECO:0000313" key="9">
    <source>
        <dbReference type="EMBL" id="GAA0149551.1"/>
    </source>
</evidence>
<accession>A0AAV3PE58</accession>
<evidence type="ECO:0000256" key="7">
    <source>
        <dbReference type="SAM" id="SignalP"/>
    </source>
</evidence>
<comment type="caution">
    <text evidence="9">The sequence shown here is derived from an EMBL/GenBank/DDBJ whole genome shotgun (WGS) entry which is preliminary data.</text>
</comment>
<keyword evidence="6" id="KW-0472">Membrane</keyword>
<keyword evidence="7" id="KW-0732">Signal</keyword>
<keyword evidence="5" id="KW-1133">Transmembrane helix</keyword>
<organism evidence="9 10">
    <name type="scientific">Lithospermum erythrorhizon</name>
    <name type="common">Purple gromwell</name>
    <name type="synonym">Lithospermum officinale var. erythrorhizon</name>
    <dbReference type="NCBI Taxonomy" id="34254"/>
    <lineage>
        <taxon>Eukaryota</taxon>
        <taxon>Viridiplantae</taxon>
        <taxon>Streptophyta</taxon>
        <taxon>Embryophyta</taxon>
        <taxon>Tracheophyta</taxon>
        <taxon>Spermatophyta</taxon>
        <taxon>Magnoliopsida</taxon>
        <taxon>eudicotyledons</taxon>
        <taxon>Gunneridae</taxon>
        <taxon>Pentapetalae</taxon>
        <taxon>asterids</taxon>
        <taxon>lamiids</taxon>
        <taxon>Boraginales</taxon>
        <taxon>Boraginaceae</taxon>
        <taxon>Boraginoideae</taxon>
        <taxon>Lithospermeae</taxon>
        <taxon>Lithospermum</taxon>
    </lineage>
</organism>
<comment type="subcellular location">
    <subcellularLocation>
        <location evidence="1">Membrane</location>
        <topology evidence="1">Single-pass membrane protein</topology>
    </subcellularLocation>
</comment>
<keyword evidence="10" id="KW-1185">Reference proteome</keyword>
<evidence type="ECO:0000256" key="3">
    <source>
        <dbReference type="ARBA" id="ARBA00022679"/>
    </source>
</evidence>
<dbReference type="Proteomes" id="UP001454036">
    <property type="component" value="Unassembled WGS sequence"/>
</dbReference>
<dbReference type="PANTHER" id="PTHR31485:SF7">
    <property type="entry name" value="PEPTIDYL SERINE ALPHA-GALACTOSYLTRANSFERASE"/>
    <property type="match status" value="1"/>
</dbReference>
<gene>
    <name evidence="9" type="ORF">LIER_08699</name>
</gene>
<evidence type="ECO:0000259" key="8">
    <source>
        <dbReference type="Pfam" id="PF23452"/>
    </source>
</evidence>
<feature type="signal peptide" evidence="7">
    <location>
        <begin position="1"/>
        <end position="22"/>
    </location>
</feature>
<feature type="domain" description="Hydroxyproline O-arabinosyltransferase-like" evidence="8">
    <location>
        <begin position="47"/>
        <end position="284"/>
    </location>
</feature>
<dbReference type="InterPro" id="IPR056508">
    <property type="entry name" value="HPAT-like"/>
</dbReference>
<evidence type="ECO:0000256" key="4">
    <source>
        <dbReference type="ARBA" id="ARBA00022692"/>
    </source>
</evidence>
<evidence type="ECO:0000256" key="5">
    <source>
        <dbReference type="ARBA" id="ARBA00022989"/>
    </source>
</evidence>
<evidence type="ECO:0000256" key="2">
    <source>
        <dbReference type="ARBA" id="ARBA00022676"/>
    </source>
</evidence>
<keyword evidence="2" id="KW-0328">Glycosyltransferase</keyword>
<dbReference type="InterPro" id="IPR044845">
    <property type="entry name" value="HPAT/SRGT1-like"/>
</dbReference>
<dbReference type="Pfam" id="PF23452">
    <property type="entry name" value="HPAT"/>
    <property type="match status" value="1"/>
</dbReference>
<sequence length="334" mass="38420">MKNPIFLLVVMIMAKMVVVISGGDVVMAQEQELVQLHYSQKEPFRIHTLFSVECHDYFDWQTVGLMHSFRKAKQPGPITRLLSCTEEEKKDYKGMHLAPTFEVPSMSRHPKTGDWYPAINKPAGVLHWLKYSEEAQNVDWVVILDADMIIRGPIIPWELGVEKGMPVAAYYGYLIGCDNILAKLHTQHPEFCDKVGGLLAMHIDDLRDLAPLWLSKTEEIREDRAHWATNYTGDIYSEGWISEMYGYSFGAAEVGLRHKINDNLMIYPGYTPPDGVEPILLHYGLPFNVGNWSFNKQDHHEDKIVYDCGHLFPEPPYPRDVSRYYPLKLMHLTL</sequence>
<dbReference type="PANTHER" id="PTHR31485">
    <property type="entry name" value="PEPTIDYL SERINE ALPHA-GALACTOSYLTRANSFERASE"/>
    <property type="match status" value="1"/>
</dbReference>
<proteinExistence type="predicted"/>
<dbReference type="GO" id="GO:0016757">
    <property type="term" value="F:glycosyltransferase activity"/>
    <property type="evidence" value="ECO:0007669"/>
    <property type="project" value="UniProtKB-KW"/>
</dbReference>
<dbReference type="EMBL" id="BAABME010001424">
    <property type="protein sequence ID" value="GAA0149551.1"/>
    <property type="molecule type" value="Genomic_DNA"/>
</dbReference>
<keyword evidence="4" id="KW-0812">Transmembrane</keyword>
<dbReference type="AlphaFoldDB" id="A0AAV3PE58"/>
<reference evidence="9 10" key="1">
    <citation type="submission" date="2024-01" db="EMBL/GenBank/DDBJ databases">
        <title>The complete chloroplast genome sequence of Lithospermum erythrorhizon: insights into the phylogenetic relationship among Boraginaceae species and the maternal lineages of purple gromwells.</title>
        <authorList>
            <person name="Okada T."/>
            <person name="Watanabe K."/>
        </authorList>
    </citation>
    <scope>NUCLEOTIDE SEQUENCE [LARGE SCALE GENOMIC DNA]</scope>
</reference>
<feature type="chain" id="PRO_5043483840" evidence="7">
    <location>
        <begin position="23"/>
        <end position="334"/>
    </location>
</feature>
<dbReference type="GO" id="GO:0016020">
    <property type="term" value="C:membrane"/>
    <property type="evidence" value="ECO:0007669"/>
    <property type="project" value="UniProtKB-SubCell"/>
</dbReference>
<protein>
    <submittedName>
        <fullName evidence="9">Protein modifying enzyme</fullName>
    </submittedName>
</protein>
<name>A0AAV3PE58_LITER</name>
<evidence type="ECO:0000313" key="10">
    <source>
        <dbReference type="Proteomes" id="UP001454036"/>
    </source>
</evidence>